<evidence type="ECO:0000256" key="3">
    <source>
        <dbReference type="SAM" id="SignalP"/>
    </source>
</evidence>
<organism evidence="4 5">
    <name type="scientific">Trichogramma brassicae</name>
    <dbReference type="NCBI Taxonomy" id="86971"/>
    <lineage>
        <taxon>Eukaryota</taxon>
        <taxon>Metazoa</taxon>
        <taxon>Ecdysozoa</taxon>
        <taxon>Arthropoda</taxon>
        <taxon>Hexapoda</taxon>
        <taxon>Insecta</taxon>
        <taxon>Pterygota</taxon>
        <taxon>Neoptera</taxon>
        <taxon>Endopterygota</taxon>
        <taxon>Hymenoptera</taxon>
        <taxon>Apocrita</taxon>
        <taxon>Proctotrupomorpha</taxon>
        <taxon>Chalcidoidea</taxon>
        <taxon>Trichogrammatidae</taxon>
        <taxon>Trichogramma</taxon>
    </lineage>
</organism>
<feature type="compositionally biased region" description="Gly residues" evidence="1">
    <location>
        <begin position="170"/>
        <end position="180"/>
    </location>
</feature>
<evidence type="ECO:0000313" key="4">
    <source>
        <dbReference type="EMBL" id="CAB0042045.1"/>
    </source>
</evidence>
<evidence type="ECO:0000256" key="2">
    <source>
        <dbReference type="SAM" id="Phobius"/>
    </source>
</evidence>
<evidence type="ECO:0000256" key="1">
    <source>
        <dbReference type="SAM" id="MobiDB-lite"/>
    </source>
</evidence>
<reference evidence="4 5" key="1">
    <citation type="submission" date="2020-02" db="EMBL/GenBank/DDBJ databases">
        <authorList>
            <person name="Ferguson B K."/>
        </authorList>
    </citation>
    <scope>NUCLEOTIDE SEQUENCE [LARGE SCALE GENOMIC DNA]</scope>
</reference>
<evidence type="ECO:0000313" key="5">
    <source>
        <dbReference type="Proteomes" id="UP000479190"/>
    </source>
</evidence>
<feature type="compositionally biased region" description="Pro residues" evidence="1">
    <location>
        <begin position="154"/>
        <end position="163"/>
    </location>
</feature>
<dbReference type="PROSITE" id="PS51257">
    <property type="entry name" value="PROKAR_LIPOPROTEIN"/>
    <property type="match status" value="1"/>
</dbReference>
<name>A0A6H5J1Q9_9HYME</name>
<feature type="chain" id="PRO_5026302228" evidence="3">
    <location>
        <begin position="28"/>
        <end position="212"/>
    </location>
</feature>
<protein>
    <submittedName>
        <fullName evidence="4">Uncharacterized protein</fullName>
    </submittedName>
</protein>
<keyword evidence="3" id="KW-0732">Signal</keyword>
<dbReference type="AlphaFoldDB" id="A0A6H5J1Q9"/>
<keyword evidence="5" id="KW-1185">Reference proteome</keyword>
<dbReference type="OrthoDB" id="6611212at2759"/>
<feature type="transmembrane region" description="Helical" evidence="2">
    <location>
        <begin position="82"/>
        <end position="101"/>
    </location>
</feature>
<dbReference type="Proteomes" id="UP000479190">
    <property type="component" value="Unassembled WGS sequence"/>
</dbReference>
<feature type="signal peptide" evidence="3">
    <location>
        <begin position="1"/>
        <end position="27"/>
    </location>
</feature>
<proteinExistence type="predicted"/>
<accession>A0A6H5J1Q9</accession>
<gene>
    <name evidence="4" type="ORF">TBRA_LOCUS13687</name>
</gene>
<keyword evidence="2" id="KW-0812">Transmembrane</keyword>
<feature type="region of interest" description="Disordered" evidence="1">
    <location>
        <begin position="142"/>
        <end position="180"/>
    </location>
</feature>
<keyword evidence="2" id="KW-0472">Membrane</keyword>
<sequence length="212" mass="23140">MYRSTAATRWPLLCVLLLLTLIGLASCEENRVSPSDAKQDLVRTWTKALFDNAFPREQKALPADQGRTFGMGKRIQFMMMPMIYKMGVIITMLTMLTVISLKGLMIVPFRSAGVILLVLKVGALFGKIYAAGLGGGHHHHHQGSFSYGHSAGWQPPPPPPPPVHVHVHNNGGGGSNGGYGTHSQAYGGWHSVSPTYEAEPPHPTIHKAPYYY</sequence>
<keyword evidence="2" id="KW-1133">Transmembrane helix</keyword>
<dbReference type="EMBL" id="CADCXV010001150">
    <property type="protein sequence ID" value="CAB0042045.1"/>
    <property type="molecule type" value="Genomic_DNA"/>
</dbReference>